<sequence>MSNTTKGKPSKKTTIINQCKINDFNAMMKEAGDAMDRVLARREKDLENWGNNEQEEFYAIFGSKGERLVHVNMPIKGVENIVEMTALYVMKDCIRRLCKIKKTLTTDSYINLIYDPDNPEAPTNSKIPRDPGLPDTFCAYVNYEQQNNYKIYIGINFTGRINANNFRTCEIVMGKGSRVASLCHEISHFEKTFLDSSIGGIGTADYDVNGQKPKSRKDDKWSYKQHLEGAKKLVNKGSENVFDNAYNIEKYFEIIV</sequence>
<feature type="domain" description="Lysine-specific metallo-endopeptidase" evidence="1">
    <location>
        <begin position="44"/>
        <end position="253"/>
    </location>
</feature>
<dbReference type="EMBL" id="UIGI01000001">
    <property type="protein sequence ID" value="SUW65140.1"/>
    <property type="molecule type" value="Genomic_DNA"/>
</dbReference>
<organism evidence="2 3">
    <name type="scientific">Buttiauxella agrestis</name>
    <dbReference type="NCBI Taxonomy" id="82977"/>
    <lineage>
        <taxon>Bacteria</taxon>
        <taxon>Pseudomonadati</taxon>
        <taxon>Pseudomonadota</taxon>
        <taxon>Gammaproteobacteria</taxon>
        <taxon>Enterobacterales</taxon>
        <taxon>Enterobacteriaceae</taxon>
        <taxon>Buttiauxella</taxon>
    </lineage>
</organism>
<accession>A0A381CBC9</accession>
<evidence type="ECO:0000313" key="2">
    <source>
        <dbReference type="EMBL" id="SUW65140.1"/>
    </source>
</evidence>
<dbReference type="InterPro" id="IPR029463">
    <property type="entry name" value="Lys_MEP"/>
</dbReference>
<dbReference type="AlphaFoldDB" id="A0A381CBC9"/>
<reference evidence="2 3" key="1">
    <citation type="submission" date="2018-06" db="EMBL/GenBank/DDBJ databases">
        <authorList>
            <consortium name="Pathogen Informatics"/>
            <person name="Doyle S."/>
        </authorList>
    </citation>
    <scope>NUCLEOTIDE SEQUENCE [LARGE SCALE GENOMIC DNA]</scope>
    <source>
        <strain evidence="2 3">NCTC12119</strain>
    </source>
</reference>
<protein>
    <recommendedName>
        <fullName evidence="1">Lysine-specific metallo-endopeptidase domain-containing protein</fullName>
    </recommendedName>
</protein>
<dbReference type="GO" id="GO:0004222">
    <property type="term" value="F:metalloendopeptidase activity"/>
    <property type="evidence" value="ECO:0007669"/>
    <property type="project" value="InterPro"/>
</dbReference>
<evidence type="ECO:0000313" key="3">
    <source>
        <dbReference type="Proteomes" id="UP000255528"/>
    </source>
</evidence>
<dbReference type="InterPro" id="IPR024079">
    <property type="entry name" value="MetalloPept_cat_dom_sf"/>
</dbReference>
<gene>
    <name evidence="2" type="ORF">NCTC12119_03671</name>
</gene>
<proteinExistence type="predicted"/>
<dbReference type="RefSeq" id="WP_115630581.1">
    <property type="nucleotide sequence ID" value="NZ_UIGI01000001.1"/>
</dbReference>
<dbReference type="SMART" id="SM01351">
    <property type="entry name" value="Aspzincin_M35"/>
    <property type="match status" value="1"/>
</dbReference>
<name>A0A381CBC9_9ENTR</name>
<dbReference type="Gene3D" id="3.40.390.10">
    <property type="entry name" value="Collagenase (Catalytic Domain)"/>
    <property type="match status" value="1"/>
</dbReference>
<dbReference type="Proteomes" id="UP000255528">
    <property type="component" value="Unassembled WGS sequence"/>
</dbReference>
<evidence type="ECO:0000259" key="1">
    <source>
        <dbReference type="SMART" id="SM01351"/>
    </source>
</evidence>